<feature type="binding site" evidence="10">
    <location>
        <begin position="263"/>
        <end position="264"/>
    </location>
    <ligand>
        <name>L-histidine</name>
        <dbReference type="ChEBI" id="CHEBI:57595"/>
    </ligand>
</feature>
<dbReference type="GO" id="GO:0006427">
    <property type="term" value="P:histidyl-tRNA aminoacylation"/>
    <property type="evidence" value="ECO:0007669"/>
    <property type="project" value="UniProtKB-UniRule"/>
</dbReference>
<dbReference type="CDD" id="cd00773">
    <property type="entry name" value="HisRS-like_core"/>
    <property type="match status" value="1"/>
</dbReference>
<dbReference type="RefSeq" id="WP_054522298.1">
    <property type="nucleotide sequence ID" value="NZ_LGKO01000005.1"/>
</dbReference>
<evidence type="ECO:0000256" key="5">
    <source>
        <dbReference type="ARBA" id="ARBA00022840"/>
    </source>
</evidence>
<evidence type="ECO:0000259" key="11">
    <source>
        <dbReference type="PROSITE" id="PS50862"/>
    </source>
</evidence>
<dbReference type="Pfam" id="PF13393">
    <property type="entry name" value="tRNA-synt_His"/>
    <property type="match status" value="1"/>
</dbReference>
<keyword evidence="2 9" id="KW-0963">Cytoplasm</keyword>
<keyword evidence="5 9" id="KW-0067">ATP-binding</keyword>
<evidence type="ECO:0000256" key="2">
    <source>
        <dbReference type="ARBA" id="ARBA00022490"/>
    </source>
</evidence>
<comment type="similarity">
    <text evidence="1 9">Belongs to the class-II aminoacyl-tRNA synthetase family.</text>
</comment>
<dbReference type="NCBIfam" id="TIGR00442">
    <property type="entry name" value="hisS"/>
    <property type="match status" value="1"/>
</dbReference>
<dbReference type="AlphaFoldDB" id="A0A0P6XQK5"/>
<dbReference type="HAMAP" id="MF_00127">
    <property type="entry name" value="His_tRNA_synth"/>
    <property type="match status" value="1"/>
</dbReference>
<feature type="binding site" evidence="10">
    <location>
        <position position="129"/>
    </location>
    <ligand>
        <name>L-histidine</name>
        <dbReference type="ChEBI" id="CHEBI:57595"/>
    </ligand>
</feature>
<dbReference type="Proteomes" id="UP000050544">
    <property type="component" value="Unassembled WGS sequence"/>
</dbReference>
<name>A0A0P6XQK5_9CHLR</name>
<dbReference type="PATRIC" id="fig|869279.4.peg.1990"/>
<evidence type="ECO:0000256" key="6">
    <source>
        <dbReference type="ARBA" id="ARBA00022917"/>
    </source>
</evidence>
<dbReference type="GO" id="GO:0005737">
    <property type="term" value="C:cytoplasm"/>
    <property type="evidence" value="ECO:0007669"/>
    <property type="project" value="UniProtKB-SubCell"/>
</dbReference>
<evidence type="ECO:0000256" key="8">
    <source>
        <dbReference type="ARBA" id="ARBA00047639"/>
    </source>
</evidence>
<dbReference type="InterPro" id="IPR036621">
    <property type="entry name" value="Anticodon-bd_dom_sf"/>
</dbReference>
<comment type="caution">
    <text evidence="12">The sequence shown here is derived from an EMBL/GenBank/DDBJ whole genome shotgun (WGS) entry which is preliminary data.</text>
</comment>
<evidence type="ECO:0000256" key="1">
    <source>
        <dbReference type="ARBA" id="ARBA00008226"/>
    </source>
</evidence>
<dbReference type="EC" id="6.1.1.21" evidence="9"/>
<dbReference type="SUPFAM" id="SSF52954">
    <property type="entry name" value="Class II aaRS ABD-related"/>
    <property type="match status" value="1"/>
</dbReference>
<dbReference type="InterPro" id="IPR006195">
    <property type="entry name" value="aa-tRNA-synth_II"/>
</dbReference>
<dbReference type="GO" id="GO:0004821">
    <property type="term" value="F:histidine-tRNA ligase activity"/>
    <property type="evidence" value="ECO:0007669"/>
    <property type="project" value="UniProtKB-UniRule"/>
</dbReference>
<gene>
    <name evidence="9" type="primary">hisS</name>
    <name evidence="12" type="ORF">SE15_11845</name>
</gene>
<evidence type="ECO:0000313" key="12">
    <source>
        <dbReference type="EMBL" id="KPL82750.1"/>
    </source>
</evidence>
<dbReference type="EMBL" id="LGKO01000005">
    <property type="protein sequence ID" value="KPL82750.1"/>
    <property type="molecule type" value="Genomic_DNA"/>
</dbReference>
<dbReference type="InterPro" id="IPR041715">
    <property type="entry name" value="HisRS-like_core"/>
</dbReference>
<protein>
    <recommendedName>
        <fullName evidence="9">Histidine--tRNA ligase</fullName>
        <ecNumber evidence="9">6.1.1.21</ecNumber>
    </recommendedName>
    <alternativeName>
        <fullName evidence="9">Histidyl-tRNA synthetase</fullName>
        <shortName evidence="9">HisRS</shortName>
    </alternativeName>
</protein>
<dbReference type="Gene3D" id="3.30.930.10">
    <property type="entry name" value="Bira Bifunctional Protein, Domain 2"/>
    <property type="match status" value="1"/>
</dbReference>
<dbReference type="STRING" id="869279.SE15_11845"/>
<reference evidence="12 13" key="1">
    <citation type="submission" date="2015-07" db="EMBL/GenBank/DDBJ databases">
        <title>Whole genome sequence of Thermanaerothrix daxensis DSM 23592.</title>
        <authorList>
            <person name="Hemp J."/>
            <person name="Ward L.M."/>
            <person name="Pace L.A."/>
            <person name="Fischer W.W."/>
        </authorList>
    </citation>
    <scope>NUCLEOTIDE SEQUENCE [LARGE SCALE GENOMIC DNA]</scope>
    <source>
        <strain evidence="12 13">GNS-1</strain>
    </source>
</reference>
<dbReference type="InterPro" id="IPR004154">
    <property type="entry name" value="Anticodon-bd"/>
</dbReference>
<dbReference type="CDD" id="cd00859">
    <property type="entry name" value="HisRS_anticodon"/>
    <property type="match status" value="1"/>
</dbReference>
<dbReference type="PIRSF" id="PIRSF001549">
    <property type="entry name" value="His-tRNA_synth"/>
    <property type="match status" value="1"/>
</dbReference>
<keyword evidence="7 9" id="KW-0030">Aminoacyl-tRNA synthetase</keyword>
<feature type="domain" description="Aminoacyl-transfer RNA synthetases class-II family profile" evidence="11">
    <location>
        <begin position="1"/>
        <end position="322"/>
    </location>
</feature>
<accession>A0A0P6XQK5</accession>
<dbReference type="PANTHER" id="PTHR43707:SF1">
    <property type="entry name" value="HISTIDINE--TRNA LIGASE, MITOCHONDRIAL-RELATED"/>
    <property type="match status" value="1"/>
</dbReference>
<dbReference type="OrthoDB" id="9800814at2"/>
<dbReference type="Pfam" id="PF03129">
    <property type="entry name" value="HGTP_anticodon"/>
    <property type="match status" value="1"/>
</dbReference>
<organism evidence="12 13">
    <name type="scientific">Thermanaerothrix daxensis</name>
    <dbReference type="NCBI Taxonomy" id="869279"/>
    <lineage>
        <taxon>Bacteria</taxon>
        <taxon>Bacillati</taxon>
        <taxon>Chloroflexota</taxon>
        <taxon>Anaerolineae</taxon>
        <taxon>Anaerolineales</taxon>
        <taxon>Anaerolineaceae</taxon>
        <taxon>Thermanaerothrix</taxon>
    </lineage>
</organism>
<dbReference type="GO" id="GO:0005524">
    <property type="term" value="F:ATP binding"/>
    <property type="evidence" value="ECO:0007669"/>
    <property type="project" value="UniProtKB-UniRule"/>
</dbReference>
<keyword evidence="3 9" id="KW-0436">Ligase</keyword>
<dbReference type="SUPFAM" id="SSF55681">
    <property type="entry name" value="Class II aaRS and biotin synthetases"/>
    <property type="match status" value="1"/>
</dbReference>
<sequence length="424" mass="47748">MGTVIAAVKGTRDFYPEAMAVRAWLYRVIGEVSASFGYQEYDGPFLERLDLYAAKSGEELVKEQAFVFPDRGGELITLRPELTPTLARMVAQRQKQLVYPLRWWSFGPFWRYERPQKGRTREFFQWNADLIGANSPESDAELIALCVAFFRRVGLTPEQVGIFVNDRHLIETLLSDLGIAPERHREVFRLIDRREKMNPEAWEEYAFSLDLQPTQLDGLKRVLDDKSLWQQSPSLQRVFAALKAYGAADYVHFDAQIIRGLEYYTGTVFEGRDMGKEGRAILGGGHYDNLVADVGGEPLPGVGFAMGDVMITLVLEKYGLLPTWNPAPADVLVTVFDAEHLLKSLEISQTLREAGLRVIGYTEAVKLDKQLRYAHRAGIRYVVIAGPDELARNQVTLKDLQTGSQTLVARDEVASVVKAHMGMS</sequence>
<dbReference type="InterPro" id="IPR015807">
    <property type="entry name" value="His-tRNA-ligase"/>
</dbReference>
<feature type="binding site" evidence="10">
    <location>
        <position position="259"/>
    </location>
    <ligand>
        <name>L-histidine</name>
        <dbReference type="ChEBI" id="CHEBI:57595"/>
    </ligand>
</feature>
<proteinExistence type="inferred from homology"/>
<evidence type="ECO:0000256" key="7">
    <source>
        <dbReference type="ARBA" id="ARBA00023146"/>
    </source>
</evidence>
<evidence type="ECO:0000256" key="4">
    <source>
        <dbReference type="ARBA" id="ARBA00022741"/>
    </source>
</evidence>
<comment type="subunit">
    <text evidence="9">Homodimer.</text>
</comment>
<dbReference type="InterPro" id="IPR045864">
    <property type="entry name" value="aa-tRNA-synth_II/BPL/LPL"/>
</dbReference>
<feature type="binding site" evidence="10">
    <location>
        <begin position="81"/>
        <end position="83"/>
    </location>
    <ligand>
        <name>L-histidine</name>
        <dbReference type="ChEBI" id="CHEBI:57595"/>
    </ligand>
</feature>
<evidence type="ECO:0000313" key="13">
    <source>
        <dbReference type="Proteomes" id="UP000050544"/>
    </source>
</evidence>
<feature type="binding site" evidence="10">
    <location>
        <position position="111"/>
    </location>
    <ligand>
        <name>L-histidine</name>
        <dbReference type="ChEBI" id="CHEBI:57595"/>
    </ligand>
</feature>
<dbReference type="InterPro" id="IPR004516">
    <property type="entry name" value="HisRS/HisZ"/>
</dbReference>
<evidence type="ECO:0000256" key="3">
    <source>
        <dbReference type="ARBA" id="ARBA00022598"/>
    </source>
</evidence>
<comment type="subcellular location">
    <subcellularLocation>
        <location evidence="9">Cytoplasm</location>
    </subcellularLocation>
</comment>
<keyword evidence="6 9" id="KW-0648">Protein biosynthesis</keyword>
<dbReference type="PROSITE" id="PS50862">
    <property type="entry name" value="AA_TRNA_LIGASE_II"/>
    <property type="match status" value="1"/>
</dbReference>
<evidence type="ECO:0000256" key="9">
    <source>
        <dbReference type="HAMAP-Rule" id="MF_00127"/>
    </source>
</evidence>
<keyword evidence="4 9" id="KW-0547">Nucleotide-binding</keyword>
<dbReference type="PANTHER" id="PTHR43707">
    <property type="entry name" value="HISTIDYL-TRNA SYNTHETASE"/>
    <property type="match status" value="1"/>
</dbReference>
<dbReference type="InterPro" id="IPR033656">
    <property type="entry name" value="HisRS_anticodon"/>
</dbReference>
<comment type="catalytic activity">
    <reaction evidence="8 9">
        <text>tRNA(His) + L-histidine + ATP = L-histidyl-tRNA(His) + AMP + diphosphate + H(+)</text>
        <dbReference type="Rhea" id="RHEA:17313"/>
        <dbReference type="Rhea" id="RHEA-COMP:9665"/>
        <dbReference type="Rhea" id="RHEA-COMP:9689"/>
        <dbReference type="ChEBI" id="CHEBI:15378"/>
        <dbReference type="ChEBI" id="CHEBI:30616"/>
        <dbReference type="ChEBI" id="CHEBI:33019"/>
        <dbReference type="ChEBI" id="CHEBI:57595"/>
        <dbReference type="ChEBI" id="CHEBI:78442"/>
        <dbReference type="ChEBI" id="CHEBI:78527"/>
        <dbReference type="ChEBI" id="CHEBI:456215"/>
        <dbReference type="EC" id="6.1.1.21"/>
    </reaction>
</comment>
<dbReference type="Gene3D" id="3.40.50.800">
    <property type="entry name" value="Anticodon-binding domain"/>
    <property type="match status" value="1"/>
</dbReference>
<keyword evidence="13" id="KW-1185">Reference proteome</keyword>
<evidence type="ECO:0000256" key="10">
    <source>
        <dbReference type="PIRSR" id="PIRSR001549-1"/>
    </source>
</evidence>
<feature type="binding site" evidence="10">
    <location>
        <position position="125"/>
    </location>
    <ligand>
        <name>L-histidine</name>
        <dbReference type="ChEBI" id="CHEBI:57595"/>
    </ligand>
</feature>